<feature type="non-terminal residue" evidence="14">
    <location>
        <position position="688"/>
    </location>
</feature>
<protein>
    <recommendedName>
        <fullName evidence="5 12">Pectate lyase</fullName>
        <ecNumber evidence="5 12">4.2.2.2</ecNumber>
    </recommendedName>
</protein>
<comment type="caution">
    <text evidence="14">The sequence shown here is derived from an EMBL/GenBank/DDBJ whole genome shotgun (WGS) entry which is preliminary data.</text>
</comment>
<comment type="pathway">
    <text evidence="3 12">Glycan metabolism; pectin degradation; 2-dehydro-3-deoxy-D-gluconate from pectin: step 2/5.</text>
</comment>
<evidence type="ECO:0000256" key="12">
    <source>
        <dbReference type="RuleBase" id="RU361123"/>
    </source>
</evidence>
<evidence type="ECO:0000256" key="7">
    <source>
        <dbReference type="ARBA" id="ARBA00022723"/>
    </source>
</evidence>
<dbReference type="PANTHER" id="PTHR31683">
    <property type="entry name" value="PECTATE LYASE 18-RELATED"/>
    <property type="match status" value="1"/>
</dbReference>
<keyword evidence="9 12" id="KW-0106">Calcium</keyword>
<comment type="catalytic activity">
    <reaction evidence="1 12">
        <text>Eliminative cleavage of (1-&gt;4)-alpha-D-galacturonan to give oligosaccharides with 4-deoxy-alpha-D-galact-4-enuronosyl groups at their non-reducing ends.</text>
        <dbReference type="EC" id="4.2.2.2"/>
    </reaction>
</comment>
<dbReference type="Proteomes" id="UP000325081">
    <property type="component" value="Unassembled WGS sequence"/>
</dbReference>
<dbReference type="OrthoDB" id="5307922at2759"/>
<comment type="subcellular location">
    <subcellularLocation>
        <location evidence="2">Vacuole</location>
    </subcellularLocation>
</comment>
<dbReference type="InterPro" id="IPR011050">
    <property type="entry name" value="Pectin_lyase_fold/virulence"/>
</dbReference>
<keyword evidence="8 12" id="KW-0732">Signal</keyword>
<dbReference type="Gene3D" id="2.120.10.30">
    <property type="entry name" value="TolB, C-terminal domain"/>
    <property type="match status" value="1"/>
</dbReference>
<dbReference type="InterPro" id="IPR045032">
    <property type="entry name" value="PEL"/>
</dbReference>
<feature type="signal peptide" evidence="12">
    <location>
        <begin position="1"/>
        <end position="21"/>
    </location>
</feature>
<evidence type="ECO:0000313" key="15">
    <source>
        <dbReference type="Proteomes" id="UP000325081"/>
    </source>
</evidence>
<evidence type="ECO:0000256" key="9">
    <source>
        <dbReference type="ARBA" id="ARBA00022837"/>
    </source>
</evidence>
<dbReference type="AlphaFoldDB" id="A0A5A7R466"/>
<evidence type="ECO:0000256" key="3">
    <source>
        <dbReference type="ARBA" id="ARBA00005220"/>
    </source>
</evidence>
<dbReference type="GO" id="GO:0005773">
    <property type="term" value="C:vacuole"/>
    <property type="evidence" value="ECO:0007669"/>
    <property type="project" value="UniProtKB-SubCell"/>
</dbReference>
<evidence type="ECO:0000256" key="4">
    <source>
        <dbReference type="ARBA" id="ARBA00010980"/>
    </source>
</evidence>
<keyword evidence="15" id="KW-1185">Reference proteome</keyword>
<evidence type="ECO:0000256" key="1">
    <source>
        <dbReference type="ARBA" id="ARBA00000695"/>
    </source>
</evidence>
<evidence type="ECO:0000256" key="11">
    <source>
        <dbReference type="ARBA" id="ARBA00023239"/>
    </source>
</evidence>
<dbReference type="PANTHER" id="PTHR31683:SF184">
    <property type="entry name" value="PECTATE LYASE"/>
    <property type="match status" value="1"/>
</dbReference>
<evidence type="ECO:0000256" key="6">
    <source>
        <dbReference type="ARBA" id="ARBA00022554"/>
    </source>
</evidence>
<evidence type="ECO:0000256" key="5">
    <source>
        <dbReference type="ARBA" id="ARBA00012272"/>
    </source>
</evidence>
<evidence type="ECO:0000256" key="10">
    <source>
        <dbReference type="ARBA" id="ARBA00023180"/>
    </source>
</evidence>
<dbReference type="InterPro" id="IPR018119">
    <property type="entry name" value="Strictosidine_synth_cons-reg"/>
</dbReference>
<dbReference type="EMBL" id="BKCP01009737">
    <property type="protein sequence ID" value="GER51507.1"/>
    <property type="molecule type" value="Genomic_DNA"/>
</dbReference>
<dbReference type="InterPro" id="IPR012334">
    <property type="entry name" value="Pectin_lyas_fold"/>
</dbReference>
<dbReference type="SMART" id="SM00656">
    <property type="entry name" value="Amb_all"/>
    <property type="match status" value="1"/>
</dbReference>
<feature type="chain" id="PRO_5023104570" description="Pectate lyase" evidence="12">
    <location>
        <begin position="22"/>
        <end position="688"/>
    </location>
</feature>
<reference evidence="15" key="1">
    <citation type="journal article" date="2019" name="Curr. Biol.">
        <title>Genome Sequence of Striga asiatica Provides Insight into the Evolution of Plant Parasitism.</title>
        <authorList>
            <person name="Yoshida S."/>
            <person name="Kim S."/>
            <person name="Wafula E.K."/>
            <person name="Tanskanen J."/>
            <person name="Kim Y.M."/>
            <person name="Honaas L."/>
            <person name="Yang Z."/>
            <person name="Spallek T."/>
            <person name="Conn C.E."/>
            <person name="Ichihashi Y."/>
            <person name="Cheong K."/>
            <person name="Cui S."/>
            <person name="Der J.P."/>
            <person name="Gundlach H."/>
            <person name="Jiao Y."/>
            <person name="Hori C."/>
            <person name="Ishida J.K."/>
            <person name="Kasahara H."/>
            <person name="Kiba T."/>
            <person name="Kim M.S."/>
            <person name="Koo N."/>
            <person name="Laohavisit A."/>
            <person name="Lee Y.H."/>
            <person name="Lumba S."/>
            <person name="McCourt P."/>
            <person name="Mortimer J.C."/>
            <person name="Mutuku J.M."/>
            <person name="Nomura T."/>
            <person name="Sasaki-Sekimoto Y."/>
            <person name="Seto Y."/>
            <person name="Wang Y."/>
            <person name="Wakatake T."/>
            <person name="Sakakibara H."/>
            <person name="Demura T."/>
            <person name="Yamaguchi S."/>
            <person name="Yoneyama K."/>
            <person name="Manabe R.I."/>
            <person name="Nelson D.C."/>
            <person name="Schulman A.H."/>
            <person name="Timko M.P."/>
            <person name="dePamphilis C.W."/>
            <person name="Choi D."/>
            <person name="Shirasu K."/>
        </authorList>
    </citation>
    <scope>NUCLEOTIDE SEQUENCE [LARGE SCALE GENOMIC DNA]</scope>
    <source>
        <strain evidence="15">cv. UVA1</strain>
    </source>
</reference>
<keyword evidence="11 12" id="KW-0456">Lyase</keyword>
<name>A0A5A7R466_STRAF</name>
<sequence>MAPIFLLILISCLPNSPLANALHSFKRLQLPSPGCEAYAFDSDNGGPYTGLNDGRIVKYQGPNAGFVEYATTSKELCDGTHGDMRIGRICGRPLDMEFNHKTGELYVVDLFRGLMVVAPGGGVAAPVASGDGMPVDGPDAIAIDPMTDEVYFTDIGTIIFTNTGDTSGRLLKYDQKIKLRTVVLTGIAGPAGVAVSHDGSFVLIAEYLGCQITRLWLKGPKARTKEVITHLPGNPDSIKRTKSGDFWVSVNIQKLHPKLTSFPLGQKINQDGRITETVNSFTEYNATYVTEVHEHLGSLYVASLAVSLPKSSAKIAVFDEYLQKQANESYAESLKAFNPHPEDLTDEFNELATNPIDRCWRCDRNWAKNRKKLADCARGFGHETFGGKNGKYYLVTDASDDSVDNPRPGTLRHAVIQSKPLWIVFSHSMVIKLRQELIMTSDKTIDGRGVQVHIAYGAGITIQFVRNIIIHNVWIHDIVVASGGMIRDSVGHVGLRTQSDGDAISIYGSSRVWIDHVSLSKGADGLIDVMLLGAHDTDAKDAIMQVTIAFNRFGIGCIQRMPRVRWGFAHVVNNDYSHWKLYAIGGSAHPTIISQGNRFKADDFQYKEVTKRDYATPEEWKRWQWRSEGDLFTNGAFFTESGAPLEHKKSPLTHRNLIKFKPGSYVGRLTRSAGAIKCKKNMHEAKMH</sequence>
<dbReference type="InterPro" id="IPR007524">
    <property type="entry name" value="Pec_lyase_N"/>
</dbReference>
<evidence type="ECO:0000259" key="13">
    <source>
        <dbReference type="SMART" id="SM00656"/>
    </source>
</evidence>
<comment type="similarity">
    <text evidence="4 12">Belongs to the polysaccharide lyase 1 family.</text>
</comment>
<dbReference type="PRINTS" id="PR00807">
    <property type="entry name" value="AMBALLERGEN"/>
</dbReference>
<keyword evidence="6" id="KW-0926">Vacuole</keyword>
<dbReference type="Pfam" id="PF03088">
    <property type="entry name" value="Str_synth"/>
    <property type="match status" value="1"/>
</dbReference>
<evidence type="ECO:0000313" key="14">
    <source>
        <dbReference type="EMBL" id="GER51507.1"/>
    </source>
</evidence>
<dbReference type="GO" id="GO:0046872">
    <property type="term" value="F:metal ion binding"/>
    <property type="evidence" value="ECO:0007669"/>
    <property type="project" value="UniProtKB-KW"/>
</dbReference>
<comment type="cofactor">
    <cofactor evidence="12">
        <name>Ca(2+)</name>
        <dbReference type="ChEBI" id="CHEBI:29108"/>
    </cofactor>
    <text evidence="12">Binds 1 Ca(2+) ion. Required for its activity.</text>
</comment>
<dbReference type="GO" id="GO:0045490">
    <property type="term" value="P:pectin catabolic process"/>
    <property type="evidence" value="ECO:0007669"/>
    <property type="project" value="UniProtKB-UniPathway"/>
</dbReference>
<evidence type="ECO:0000256" key="8">
    <source>
        <dbReference type="ARBA" id="ARBA00022729"/>
    </source>
</evidence>
<dbReference type="InterPro" id="IPR002022">
    <property type="entry name" value="Pec_lyase"/>
</dbReference>
<dbReference type="Pfam" id="PF00544">
    <property type="entry name" value="Pectate_lyase_4"/>
    <property type="match status" value="1"/>
</dbReference>
<dbReference type="UniPathway" id="UPA00545">
    <property type="reaction ID" value="UER00824"/>
</dbReference>
<dbReference type="Gene3D" id="2.160.20.10">
    <property type="entry name" value="Single-stranded right-handed beta-helix, Pectin lyase-like"/>
    <property type="match status" value="1"/>
</dbReference>
<keyword evidence="10" id="KW-0325">Glycoprotein</keyword>
<dbReference type="InterPro" id="IPR018082">
    <property type="entry name" value="AmbAllergen"/>
</dbReference>
<dbReference type="InterPro" id="IPR011042">
    <property type="entry name" value="6-blade_b-propeller_TolB-like"/>
</dbReference>
<evidence type="ECO:0000256" key="2">
    <source>
        <dbReference type="ARBA" id="ARBA00004116"/>
    </source>
</evidence>
<feature type="domain" description="Pectate lyase" evidence="13">
    <location>
        <begin position="428"/>
        <end position="605"/>
    </location>
</feature>
<dbReference type="SUPFAM" id="SSF63829">
    <property type="entry name" value="Calcium-dependent phosphotriesterase"/>
    <property type="match status" value="1"/>
</dbReference>
<organism evidence="14 15">
    <name type="scientific">Striga asiatica</name>
    <name type="common">Asiatic witchweed</name>
    <name type="synonym">Buchnera asiatica</name>
    <dbReference type="NCBI Taxonomy" id="4170"/>
    <lineage>
        <taxon>Eukaryota</taxon>
        <taxon>Viridiplantae</taxon>
        <taxon>Streptophyta</taxon>
        <taxon>Embryophyta</taxon>
        <taxon>Tracheophyta</taxon>
        <taxon>Spermatophyta</taxon>
        <taxon>Magnoliopsida</taxon>
        <taxon>eudicotyledons</taxon>
        <taxon>Gunneridae</taxon>
        <taxon>Pentapetalae</taxon>
        <taxon>asterids</taxon>
        <taxon>lamiids</taxon>
        <taxon>Lamiales</taxon>
        <taxon>Orobanchaceae</taxon>
        <taxon>Buchnereae</taxon>
        <taxon>Striga</taxon>
    </lineage>
</organism>
<dbReference type="Pfam" id="PF04431">
    <property type="entry name" value="Pec_lyase_N"/>
    <property type="match status" value="1"/>
</dbReference>
<keyword evidence="7 12" id="KW-0479">Metal-binding</keyword>
<accession>A0A5A7R466</accession>
<dbReference type="EC" id="4.2.2.2" evidence="5 12"/>
<proteinExistence type="inferred from homology"/>
<dbReference type="GO" id="GO:0030570">
    <property type="term" value="F:pectate lyase activity"/>
    <property type="evidence" value="ECO:0007669"/>
    <property type="project" value="UniProtKB-EC"/>
</dbReference>
<dbReference type="SUPFAM" id="SSF51126">
    <property type="entry name" value="Pectin lyase-like"/>
    <property type="match status" value="1"/>
</dbReference>
<gene>
    <name evidence="14" type="ORF">STAS_28900</name>
</gene>